<dbReference type="Pfam" id="PF17676">
    <property type="entry name" value="Peptidase_S66C"/>
    <property type="match status" value="1"/>
</dbReference>
<dbReference type="RefSeq" id="WP_413262302.1">
    <property type="nucleotide sequence ID" value="NZ_JBHFNR010000042.1"/>
</dbReference>
<keyword evidence="3" id="KW-0645">Protease</keyword>
<dbReference type="InterPro" id="IPR029062">
    <property type="entry name" value="Class_I_gatase-like"/>
</dbReference>
<dbReference type="Gene3D" id="3.40.50.10740">
    <property type="entry name" value="Class I glutamine amidotransferase-like"/>
    <property type="match status" value="1"/>
</dbReference>
<dbReference type="Proteomes" id="UP001576784">
    <property type="component" value="Unassembled WGS sequence"/>
</dbReference>
<dbReference type="PIRSF" id="PIRSF028757">
    <property type="entry name" value="LD-carboxypeptidase"/>
    <property type="match status" value="1"/>
</dbReference>
<dbReference type="SUPFAM" id="SSF52317">
    <property type="entry name" value="Class I glutamine amidotransferase-like"/>
    <property type="match status" value="1"/>
</dbReference>
<protein>
    <submittedName>
        <fullName evidence="8">LD-carboxypeptidase</fullName>
    </submittedName>
</protein>
<evidence type="ECO:0000259" key="6">
    <source>
        <dbReference type="Pfam" id="PF02016"/>
    </source>
</evidence>
<dbReference type="PANTHER" id="PTHR30237">
    <property type="entry name" value="MURAMOYLTETRAPEPTIDE CARBOXYPEPTIDASE"/>
    <property type="match status" value="1"/>
</dbReference>
<evidence type="ECO:0000313" key="8">
    <source>
        <dbReference type="EMBL" id="MFB2892630.1"/>
    </source>
</evidence>
<comment type="caution">
    <text evidence="8">The sequence shown here is derived from an EMBL/GenBank/DDBJ whole genome shotgun (WGS) entry which is preliminary data.</text>
</comment>
<dbReference type="CDD" id="cd07025">
    <property type="entry name" value="Peptidase_S66"/>
    <property type="match status" value="1"/>
</dbReference>
<evidence type="ECO:0000256" key="3">
    <source>
        <dbReference type="ARBA" id="ARBA00022670"/>
    </source>
</evidence>
<evidence type="ECO:0000256" key="4">
    <source>
        <dbReference type="ARBA" id="ARBA00022801"/>
    </source>
</evidence>
<evidence type="ECO:0000313" key="9">
    <source>
        <dbReference type="Proteomes" id="UP001576784"/>
    </source>
</evidence>
<keyword evidence="9" id="KW-1185">Reference proteome</keyword>
<dbReference type="InterPro" id="IPR040449">
    <property type="entry name" value="Peptidase_S66_N"/>
</dbReference>
<accession>A0ABV4XLQ1</accession>
<evidence type="ECO:0000256" key="1">
    <source>
        <dbReference type="ARBA" id="ARBA00010233"/>
    </source>
</evidence>
<evidence type="ECO:0000259" key="7">
    <source>
        <dbReference type="Pfam" id="PF17676"/>
    </source>
</evidence>
<keyword evidence="4" id="KW-0378">Hydrolase</keyword>
<dbReference type="InterPro" id="IPR027461">
    <property type="entry name" value="Carboxypeptidase_A_C_sf"/>
</dbReference>
<feature type="domain" description="LD-carboxypeptidase N-terminal" evidence="6">
    <location>
        <begin position="46"/>
        <end position="162"/>
    </location>
</feature>
<dbReference type="SUPFAM" id="SSF141986">
    <property type="entry name" value="LD-carboxypeptidase A C-terminal domain-like"/>
    <property type="match status" value="1"/>
</dbReference>
<evidence type="ECO:0000256" key="5">
    <source>
        <dbReference type="ARBA" id="ARBA00022825"/>
    </source>
</evidence>
<keyword evidence="2" id="KW-0121">Carboxypeptidase</keyword>
<evidence type="ECO:0000256" key="2">
    <source>
        <dbReference type="ARBA" id="ARBA00022645"/>
    </source>
</evidence>
<name>A0ABV4XLQ1_9CYAN</name>
<comment type="similarity">
    <text evidence="1">Belongs to the peptidase S66 family.</text>
</comment>
<feature type="domain" description="LD-carboxypeptidase C-terminal" evidence="7">
    <location>
        <begin position="215"/>
        <end position="331"/>
    </location>
</feature>
<proteinExistence type="inferred from homology"/>
<keyword evidence="5" id="KW-0720">Serine protease</keyword>
<dbReference type="PANTHER" id="PTHR30237:SF2">
    <property type="entry name" value="MUREIN TETRAPEPTIDE CARBOXYPEPTIDASE"/>
    <property type="match status" value="1"/>
</dbReference>
<organism evidence="8 9">
    <name type="scientific">Floridaenema flaviceps BLCC-F50</name>
    <dbReference type="NCBI Taxonomy" id="3153642"/>
    <lineage>
        <taxon>Bacteria</taxon>
        <taxon>Bacillati</taxon>
        <taxon>Cyanobacteriota</taxon>
        <taxon>Cyanophyceae</taxon>
        <taxon>Oscillatoriophycideae</taxon>
        <taxon>Aerosakkonematales</taxon>
        <taxon>Aerosakkonemataceae</taxon>
        <taxon>Floridanema</taxon>
        <taxon>Floridanema flaviceps</taxon>
    </lineage>
</organism>
<dbReference type="InterPro" id="IPR006311">
    <property type="entry name" value="TAT_signal"/>
</dbReference>
<gene>
    <name evidence="8" type="ORF">ACE1CI_06765</name>
</gene>
<sequence length="348" mass="38087">MNCDRRQFLQALGLAAFTSQLPKIAQANSLSQPIIKPPSLKLGDTIGLVNPASFVSSEDVEEVKQTLKNLGLNYKLGTHILDKYGYLAGKDIDRAADINTMFADPSVKAILTLRGGWGCNRILPLINYQLIRKNPKIIIGFSDITSLLLAIYAQSGIVTFHGPVATSTWNQFTVNFVQQILFNGEAVTMRNSPFIGENLSSTPLQVETITPGKARGKLIGGNLSVLSAMVGSAYLPNWQGSILFIEEIGEEVYRVDRMLTQLKLAGILDRISGFIFGQCTRCDPEKPEQSLTLMQVLQDHIQPLKIPAWYGAAIGHIPNKFTLPIGIEVEIDANNGSIQMLESATESK</sequence>
<dbReference type="InterPro" id="IPR040921">
    <property type="entry name" value="Peptidase_S66C"/>
</dbReference>
<dbReference type="EMBL" id="JBHFNR010000042">
    <property type="protein sequence ID" value="MFB2892630.1"/>
    <property type="molecule type" value="Genomic_DNA"/>
</dbReference>
<dbReference type="InterPro" id="IPR027478">
    <property type="entry name" value="LdcA_N"/>
</dbReference>
<dbReference type="Gene3D" id="3.50.30.60">
    <property type="entry name" value="LD-carboxypeptidase A C-terminal domain-like"/>
    <property type="match status" value="1"/>
</dbReference>
<dbReference type="Pfam" id="PF02016">
    <property type="entry name" value="Peptidase_S66"/>
    <property type="match status" value="1"/>
</dbReference>
<dbReference type="PROSITE" id="PS51318">
    <property type="entry name" value="TAT"/>
    <property type="match status" value="1"/>
</dbReference>
<reference evidence="8 9" key="1">
    <citation type="submission" date="2024-09" db="EMBL/GenBank/DDBJ databases">
        <title>Floridaenema gen nov. (Aerosakkonemataceae, Aerosakkonematales ord. nov., Cyanobacteria) from benthic tropical and subtropical fresh waters, with the description of four new species.</title>
        <authorList>
            <person name="Moretto J.A."/>
            <person name="Berthold D.E."/>
            <person name="Lefler F.W."/>
            <person name="Huang I.-S."/>
            <person name="Laughinghouse H. IV."/>
        </authorList>
    </citation>
    <scope>NUCLEOTIDE SEQUENCE [LARGE SCALE GENOMIC DNA]</scope>
    <source>
        <strain evidence="8 9">BLCC-F50</strain>
    </source>
</reference>
<dbReference type="InterPro" id="IPR003507">
    <property type="entry name" value="S66_fam"/>
</dbReference>